<feature type="transmembrane region" description="Helical" evidence="6">
    <location>
        <begin position="93"/>
        <end position="113"/>
    </location>
</feature>
<evidence type="ECO:0000256" key="5">
    <source>
        <dbReference type="ARBA" id="ARBA00023014"/>
    </source>
</evidence>
<evidence type="ECO:0000259" key="7">
    <source>
        <dbReference type="PROSITE" id="PS51379"/>
    </source>
</evidence>
<dbReference type="GO" id="GO:0051539">
    <property type="term" value="F:4 iron, 4 sulfur cluster binding"/>
    <property type="evidence" value="ECO:0007669"/>
    <property type="project" value="UniProtKB-KW"/>
</dbReference>
<dbReference type="SUPFAM" id="SSF46548">
    <property type="entry name" value="alpha-helical ferredoxin"/>
    <property type="match status" value="1"/>
</dbReference>
<dbReference type="GO" id="GO:0046872">
    <property type="term" value="F:metal ion binding"/>
    <property type="evidence" value="ECO:0007669"/>
    <property type="project" value="UniProtKB-KW"/>
</dbReference>
<dbReference type="STRING" id="1903952.BIT28_07155"/>
<feature type="transmembrane region" description="Helical" evidence="6">
    <location>
        <begin position="159"/>
        <end position="177"/>
    </location>
</feature>
<evidence type="ECO:0000256" key="6">
    <source>
        <dbReference type="SAM" id="Phobius"/>
    </source>
</evidence>
<evidence type="ECO:0000313" key="8">
    <source>
        <dbReference type="EMBL" id="OLQ72953.1"/>
    </source>
</evidence>
<proteinExistence type="predicted"/>
<reference evidence="8 9" key="1">
    <citation type="submission" date="2016-09" db="EMBL/GenBank/DDBJ databases">
        <title>Photobacterium proteolyticum sp. nov. a protease producing bacterium isolated from ocean sediments of Laizhou Bay.</title>
        <authorList>
            <person name="Li Y."/>
        </authorList>
    </citation>
    <scope>NUCLEOTIDE SEQUENCE [LARGE SCALE GENOMIC DNA]</scope>
    <source>
        <strain evidence="8 9">13-12</strain>
    </source>
</reference>
<dbReference type="Proteomes" id="UP000186905">
    <property type="component" value="Unassembled WGS sequence"/>
</dbReference>
<feature type="transmembrane region" description="Helical" evidence="6">
    <location>
        <begin position="6"/>
        <end position="22"/>
    </location>
</feature>
<dbReference type="PANTHER" id="PTHR43255:SF1">
    <property type="entry name" value="IRON-SULFUR-BINDING OXIDOREDUCTASE FADF-RELATED"/>
    <property type="match status" value="1"/>
</dbReference>
<gene>
    <name evidence="8" type="ORF">BIT28_07155</name>
</gene>
<keyword evidence="4" id="KW-0408">Iron</keyword>
<evidence type="ECO:0000256" key="2">
    <source>
        <dbReference type="ARBA" id="ARBA00022723"/>
    </source>
</evidence>
<evidence type="ECO:0000256" key="1">
    <source>
        <dbReference type="ARBA" id="ARBA00022485"/>
    </source>
</evidence>
<dbReference type="InterPro" id="IPR017900">
    <property type="entry name" value="4Fe4S_Fe_S_CS"/>
</dbReference>
<dbReference type="Gene3D" id="1.10.1060.10">
    <property type="entry name" value="Alpha-helical ferredoxin"/>
    <property type="match status" value="1"/>
</dbReference>
<dbReference type="Pfam" id="PF13187">
    <property type="entry name" value="Fer4_9"/>
    <property type="match status" value="1"/>
</dbReference>
<evidence type="ECO:0000313" key="9">
    <source>
        <dbReference type="Proteomes" id="UP000186905"/>
    </source>
</evidence>
<keyword evidence="9" id="KW-1185">Reference proteome</keyword>
<keyword evidence="2" id="KW-0479">Metal-binding</keyword>
<keyword evidence="6" id="KW-0812">Transmembrane</keyword>
<organism evidence="8 9">
    <name type="scientific">Photobacterium proteolyticum</name>
    <dbReference type="NCBI Taxonomy" id="1903952"/>
    <lineage>
        <taxon>Bacteria</taxon>
        <taxon>Pseudomonadati</taxon>
        <taxon>Pseudomonadota</taxon>
        <taxon>Gammaproteobacteria</taxon>
        <taxon>Vibrionales</taxon>
        <taxon>Vibrionaceae</taxon>
        <taxon>Photobacterium</taxon>
    </lineage>
</organism>
<evidence type="ECO:0000256" key="4">
    <source>
        <dbReference type="ARBA" id="ARBA00023004"/>
    </source>
</evidence>
<comment type="caution">
    <text evidence="8">The sequence shown here is derived from an EMBL/GenBank/DDBJ whole genome shotgun (WGS) entry which is preliminary data.</text>
</comment>
<dbReference type="AlphaFoldDB" id="A0A1Q9GEY4"/>
<feature type="domain" description="4Fe-4S ferredoxin-type" evidence="7">
    <location>
        <begin position="232"/>
        <end position="262"/>
    </location>
</feature>
<feature type="transmembrane region" description="Helical" evidence="6">
    <location>
        <begin position="68"/>
        <end position="87"/>
    </location>
</feature>
<keyword evidence="3" id="KW-0560">Oxidoreductase</keyword>
<dbReference type="FunFam" id="1.10.1060.10:FF:000014">
    <property type="entry name" value="DgcB, Dimethylglycine catabolism"/>
    <property type="match status" value="1"/>
</dbReference>
<accession>A0A1Q9GEY4</accession>
<dbReference type="GO" id="GO:0005886">
    <property type="term" value="C:plasma membrane"/>
    <property type="evidence" value="ECO:0007669"/>
    <property type="project" value="TreeGrafter"/>
</dbReference>
<keyword evidence="5" id="KW-0411">Iron-sulfur</keyword>
<dbReference type="PANTHER" id="PTHR43255">
    <property type="entry name" value="IRON-SULFUR-BINDING OXIDOREDUCTASE FADF-RELATED-RELATED"/>
    <property type="match status" value="1"/>
</dbReference>
<evidence type="ECO:0000256" key="3">
    <source>
        <dbReference type="ARBA" id="ARBA00023002"/>
    </source>
</evidence>
<dbReference type="InterPro" id="IPR051460">
    <property type="entry name" value="HdrC_iron-sulfur_subunit"/>
</dbReference>
<keyword evidence="1" id="KW-0004">4Fe-4S</keyword>
<name>A0A1Q9GEY4_9GAMM</name>
<protein>
    <submittedName>
        <fullName evidence="8">(Fe-S)-binding protein</fullName>
    </submittedName>
</protein>
<dbReference type="InterPro" id="IPR021872">
    <property type="entry name" value="Csal_0991-like_N"/>
</dbReference>
<dbReference type="OrthoDB" id="9794954at2"/>
<dbReference type="PROSITE" id="PS00198">
    <property type="entry name" value="4FE4S_FER_1"/>
    <property type="match status" value="1"/>
</dbReference>
<dbReference type="InterPro" id="IPR009051">
    <property type="entry name" value="Helical_ferredxn"/>
</dbReference>
<keyword evidence="6" id="KW-0472">Membrane</keyword>
<dbReference type="Pfam" id="PF11982">
    <property type="entry name" value="DUF3483"/>
    <property type="match status" value="1"/>
</dbReference>
<sequence>MLTPLVSVLLLLGLLITLFGAVRRVRLWRQGKPFAVNVWAGLSNIPRRYLGDLHNVVAREKATAHMHVATAGGFVAAMVMLSIIYLLGINSGAMYLLALIACMVMLLGAQLVAGRRRSAPAHLSTGPWVRLPKSLKVFAGTFLLVSIFGLLGIDNLPSILLVLLGVAMIAGMGEMLLGMTWGGPMKHAFAGALHLAFHPRPERFGGGQSTGLRPLDLTEPHLGVDKPTDFHWNQLLGFDACVQCGRCEKACPAFAAGQPLNPKKLIQDMVVGMTGSSTASYHGSVHPGQEPQLGEKAVCGGPERSLFEGLLDPDTVWSCTTCRACVEECPMMIEHVDAIVDLRRYLTLEQGATPGKGPDMLENLIATDNPNGHPPQQRNNWAVDLHIPLLADVKQVDVLLWVGDGAFDMRNQRTLRALVTLLQRAKVDFAVLGNEELDCGDLARRLGDEATFQRLARANINTLSKYRFKRIVTADPHAFHLLKNEYPDFTGNYSVYHHTQLLAELVAQESLKLEPVRDLSVTYHDPCYLGRYNGGYEPPRSLLRAIGIEIKEMERSGYRSRCCGGGGGAPVTDITGKRRIPDMRMDDVRETGAEIVVVACPQCSLMLEGVVEPRPEVRDIAELLLEALPQQTRYLQAAEEEAS</sequence>
<dbReference type="InterPro" id="IPR017896">
    <property type="entry name" value="4Fe4S_Fe-S-bd"/>
</dbReference>
<keyword evidence="6" id="KW-1133">Transmembrane helix</keyword>
<dbReference type="InterPro" id="IPR004017">
    <property type="entry name" value="Cys_rich_dom"/>
</dbReference>
<dbReference type="Pfam" id="PF02754">
    <property type="entry name" value="CCG"/>
    <property type="match status" value="2"/>
</dbReference>
<feature type="transmembrane region" description="Helical" evidence="6">
    <location>
        <begin position="134"/>
        <end position="153"/>
    </location>
</feature>
<dbReference type="GO" id="GO:0016491">
    <property type="term" value="F:oxidoreductase activity"/>
    <property type="evidence" value="ECO:0007669"/>
    <property type="project" value="UniProtKB-KW"/>
</dbReference>
<feature type="domain" description="4Fe-4S ferredoxin-type" evidence="7">
    <location>
        <begin position="307"/>
        <end position="338"/>
    </location>
</feature>
<dbReference type="EMBL" id="MJIL01000090">
    <property type="protein sequence ID" value="OLQ72953.1"/>
    <property type="molecule type" value="Genomic_DNA"/>
</dbReference>
<dbReference type="PROSITE" id="PS51379">
    <property type="entry name" value="4FE4S_FER_2"/>
    <property type="match status" value="2"/>
</dbReference>
<dbReference type="RefSeq" id="WP_075766970.1">
    <property type="nucleotide sequence ID" value="NZ_MJIL01000090.1"/>
</dbReference>